<proteinExistence type="predicted"/>
<evidence type="ECO:0000313" key="2">
    <source>
        <dbReference type="EMBL" id="KZL47655.1"/>
    </source>
</evidence>
<accession>A0A161VLR9</accession>
<evidence type="ECO:0000313" key="3">
    <source>
        <dbReference type="Proteomes" id="UP000076555"/>
    </source>
</evidence>
<evidence type="ECO:0000256" key="1">
    <source>
        <dbReference type="SAM" id="Phobius"/>
    </source>
</evidence>
<keyword evidence="1" id="KW-0472">Membrane</keyword>
<name>A0A161VLR9_NODSP</name>
<feature type="transmembrane region" description="Helical" evidence="1">
    <location>
        <begin position="98"/>
        <end position="116"/>
    </location>
</feature>
<dbReference type="RefSeq" id="WP_063874633.1">
    <property type="nucleotide sequence ID" value="NZ_CAWMRI010000290.1"/>
</dbReference>
<keyword evidence="1" id="KW-1133">Transmembrane helix</keyword>
<feature type="transmembrane region" description="Helical" evidence="1">
    <location>
        <begin position="75"/>
        <end position="92"/>
    </location>
</feature>
<keyword evidence="1" id="KW-0812">Transmembrane</keyword>
<dbReference type="EMBL" id="LWAJ01000290">
    <property type="protein sequence ID" value="KZL47655.1"/>
    <property type="molecule type" value="Genomic_DNA"/>
</dbReference>
<gene>
    <name evidence="2" type="ORF">A2T98_22275</name>
</gene>
<dbReference type="OrthoDB" id="516185at2"/>
<dbReference type="Proteomes" id="UP000076555">
    <property type="component" value="Unassembled WGS sequence"/>
</dbReference>
<protein>
    <submittedName>
        <fullName evidence="2">Uncharacterized protein</fullName>
    </submittedName>
</protein>
<dbReference type="AlphaFoldDB" id="A0A161VLR9"/>
<comment type="caution">
    <text evidence="2">The sequence shown here is derived from an EMBL/GenBank/DDBJ whole genome shotgun (WGS) entry which is preliminary data.</text>
</comment>
<sequence length="170" mass="18812">MAAPNNQGLPPISPEFFSQLVFGGFLILILSLAGFSLPLSIFLGILAGFVLGWFTNSSKSSPQQTTVASSDGIDAGLKYWLFFLLGFVLLGYSPPVSILLGAIAAIGGGWITAWWGSKEETRTQLPLEASDVDMDTNDSPRERITKQQRRKLTRRYRRASGSFNFRFWEK</sequence>
<reference evidence="2 3" key="1">
    <citation type="submission" date="2016-04" db="EMBL/GenBank/DDBJ databases">
        <title>Draft Genome Assembly of the Bloom-forming Cyanobacterium Nodularia spumigena Strain CENA596 in Shrimp Production Ponds.</title>
        <authorList>
            <person name="Popin R.V."/>
            <person name="Rigonato J."/>
            <person name="Abreu V.A."/>
            <person name="Andreote A.P."/>
            <person name="Silveira S.B."/>
            <person name="Odebrecht C."/>
            <person name="Fiore M.F."/>
        </authorList>
    </citation>
    <scope>NUCLEOTIDE SEQUENCE [LARGE SCALE GENOMIC DNA]</scope>
    <source>
        <strain evidence="2 3">CENA596</strain>
    </source>
</reference>
<feature type="transmembrane region" description="Helical" evidence="1">
    <location>
        <begin position="21"/>
        <end position="54"/>
    </location>
</feature>
<organism evidence="2 3">
    <name type="scientific">Nodularia spumigena CENA596</name>
    <dbReference type="NCBI Taxonomy" id="1819295"/>
    <lineage>
        <taxon>Bacteria</taxon>
        <taxon>Bacillati</taxon>
        <taxon>Cyanobacteriota</taxon>
        <taxon>Cyanophyceae</taxon>
        <taxon>Nostocales</taxon>
        <taxon>Nodulariaceae</taxon>
        <taxon>Nodularia</taxon>
    </lineage>
</organism>